<comment type="function">
    <text evidence="6">Specifically methylates the adenine in position 37 of tRNA(1)(Val) (anticodon cmo5UAC).</text>
</comment>
<evidence type="ECO:0000256" key="3">
    <source>
        <dbReference type="ARBA" id="ARBA00022679"/>
    </source>
</evidence>
<keyword evidence="2 6" id="KW-0489">Methyltransferase</keyword>
<dbReference type="EC" id="2.1.1.223" evidence="6"/>
<comment type="similarity">
    <text evidence="6">Belongs to the methyltransferase superfamily. tRNA (adenine-N(6)-)-methyltransferase family.</text>
</comment>
<evidence type="ECO:0000256" key="2">
    <source>
        <dbReference type="ARBA" id="ARBA00022603"/>
    </source>
</evidence>
<dbReference type="PROSITE" id="PS00092">
    <property type="entry name" value="N6_MTASE"/>
    <property type="match status" value="1"/>
</dbReference>
<evidence type="ECO:0000256" key="1">
    <source>
        <dbReference type="ARBA" id="ARBA00022490"/>
    </source>
</evidence>
<dbReference type="Pfam" id="PF05175">
    <property type="entry name" value="MTS"/>
    <property type="match status" value="1"/>
</dbReference>
<dbReference type="PANTHER" id="PTHR47739:SF1">
    <property type="entry name" value="TRNA1(VAL) (ADENINE(37)-N6)-METHYLTRANSFERASE"/>
    <property type="match status" value="1"/>
</dbReference>
<reference evidence="8" key="1">
    <citation type="submission" date="2022-06" db="EMBL/GenBank/DDBJ databases">
        <title>Solitalea sp. MAHUQ-68 isolated from rhizospheric soil.</title>
        <authorList>
            <person name="Huq M.A."/>
        </authorList>
    </citation>
    <scope>NUCLEOTIDE SEQUENCE</scope>
    <source>
        <strain evidence="8">MAHUQ-68</strain>
    </source>
</reference>
<dbReference type="Proteomes" id="UP001155182">
    <property type="component" value="Unassembled WGS sequence"/>
</dbReference>
<protein>
    <recommendedName>
        <fullName evidence="6">tRNA1(Val) (adenine(37)-N6)-methyltransferase</fullName>
        <ecNumber evidence="6">2.1.1.223</ecNumber>
    </recommendedName>
    <alternativeName>
        <fullName evidence="6">tRNA m6A37 methyltransferase</fullName>
    </alternativeName>
</protein>
<comment type="subcellular location">
    <subcellularLocation>
        <location evidence="6">Cytoplasm</location>
    </subcellularLocation>
</comment>
<evidence type="ECO:0000256" key="5">
    <source>
        <dbReference type="ARBA" id="ARBA00022694"/>
    </source>
</evidence>
<dbReference type="AlphaFoldDB" id="A0A9X2F5M0"/>
<keyword evidence="4 6" id="KW-0949">S-adenosyl-L-methionine</keyword>
<gene>
    <name evidence="8" type="ORF">NF867_17215</name>
</gene>
<sequence length="234" mass="26734">MSKEYFQFKQFKVYHDKCAMKVGTDGVLLGTLTETENCKRILDIGTGTGLIALILAQRTNATIDAVEIENEAAAQAHDNFMISPWKSRLQCFHSSVFDFQPENKYDLIVSNPPYFINSLKSEGKKKETARHVDDAFFLNLVIKIGSMMNENGSCWIILPVNEMQHFTNEALKTGFYPYQTIEIHSFDHSGVKRIIRSFSKALKKPELEKFVIYDSPGKHSEQYKAVAQEFLTIF</sequence>
<dbReference type="GO" id="GO:0032259">
    <property type="term" value="P:methylation"/>
    <property type="evidence" value="ECO:0007669"/>
    <property type="project" value="UniProtKB-KW"/>
</dbReference>
<dbReference type="EMBL" id="JAMWYS010000058">
    <property type="protein sequence ID" value="MCO4294604.1"/>
    <property type="molecule type" value="Genomic_DNA"/>
</dbReference>
<evidence type="ECO:0000313" key="9">
    <source>
        <dbReference type="Proteomes" id="UP001155182"/>
    </source>
</evidence>
<accession>A0A9X2F5M0</accession>
<dbReference type="GO" id="GO:0005737">
    <property type="term" value="C:cytoplasm"/>
    <property type="evidence" value="ECO:0007669"/>
    <property type="project" value="UniProtKB-SubCell"/>
</dbReference>
<dbReference type="PANTHER" id="PTHR47739">
    <property type="entry name" value="TRNA1(VAL) (ADENINE(37)-N6)-METHYLTRANSFERASE"/>
    <property type="match status" value="1"/>
</dbReference>
<dbReference type="SUPFAM" id="SSF53335">
    <property type="entry name" value="S-adenosyl-L-methionine-dependent methyltransferases"/>
    <property type="match status" value="1"/>
</dbReference>
<keyword evidence="1 6" id="KW-0963">Cytoplasm</keyword>
<dbReference type="InterPro" id="IPR029063">
    <property type="entry name" value="SAM-dependent_MTases_sf"/>
</dbReference>
<dbReference type="InterPro" id="IPR050210">
    <property type="entry name" value="tRNA_Adenine-N(6)_MTase"/>
</dbReference>
<organism evidence="8 9">
    <name type="scientific">Solitalea agri</name>
    <dbReference type="NCBI Taxonomy" id="2953739"/>
    <lineage>
        <taxon>Bacteria</taxon>
        <taxon>Pseudomonadati</taxon>
        <taxon>Bacteroidota</taxon>
        <taxon>Sphingobacteriia</taxon>
        <taxon>Sphingobacteriales</taxon>
        <taxon>Sphingobacteriaceae</taxon>
        <taxon>Solitalea</taxon>
    </lineage>
</organism>
<dbReference type="CDD" id="cd02440">
    <property type="entry name" value="AdoMet_MTases"/>
    <property type="match status" value="1"/>
</dbReference>
<evidence type="ECO:0000259" key="7">
    <source>
        <dbReference type="Pfam" id="PF05175"/>
    </source>
</evidence>
<proteinExistence type="inferred from homology"/>
<comment type="caution">
    <text evidence="8">The sequence shown here is derived from an EMBL/GenBank/DDBJ whole genome shotgun (WGS) entry which is preliminary data.</text>
</comment>
<dbReference type="GO" id="GO:0016430">
    <property type="term" value="F:tRNA (adenine-N6)-methyltransferase activity"/>
    <property type="evidence" value="ECO:0007669"/>
    <property type="project" value="UniProtKB-UniRule"/>
</dbReference>
<dbReference type="InterPro" id="IPR002052">
    <property type="entry name" value="DNA_methylase_N6_adenine_CS"/>
</dbReference>
<evidence type="ECO:0000313" key="8">
    <source>
        <dbReference type="EMBL" id="MCO4294604.1"/>
    </source>
</evidence>
<keyword evidence="9" id="KW-1185">Reference proteome</keyword>
<name>A0A9X2F5M0_9SPHI</name>
<keyword evidence="5 6" id="KW-0819">tRNA processing</keyword>
<keyword evidence="3 6" id="KW-0808">Transferase</keyword>
<evidence type="ECO:0000256" key="4">
    <source>
        <dbReference type="ARBA" id="ARBA00022691"/>
    </source>
</evidence>
<evidence type="ECO:0000256" key="6">
    <source>
        <dbReference type="HAMAP-Rule" id="MF_01872"/>
    </source>
</evidence>
<dbReference type="GO" id="GO:0003676">
    <property type="term" value="F:nucleic acid binding"/>
    <property type="evidence" value="ECO:0007669"/>
    <property type="project" value="InterPro"/>
</dbReference>
<dbReference type="InterPro" id="IPR022882">
    <property type="entry name" value="tRNA_adenine-N6_MeTrfase"/>
</dbReference>
<feature type="domain" description="Methyltransferase small" evidence="7">
    <location>
        <begin position="27"/>
        <end position="116"/>
    </location>
</feature>
<dbReference type="InterPro" id="IPR007848">
    <property type="entry name" value="Small_mtfrase_dom"/>
</dbReference>
<dbReference type="Gene3D" id="3.40.50.150">
    <property type="entry name" value="Vaccinia Virus protein VP39"/>
    <property type="match status" value="1"/>
</dbReference>
<dbReference type="GO" id="GO:0008033">
    <property type="term" value="P:tRNA processing"/>
    <property type="evidence" value="ECO:0007669"/>
    <property type="project" value="UniProtKB-UniRule"/>
</dbReference>
<comment type="catalytic activity">
    <reaction evidence="6">
        <text>adenosine(37) in tRNA1(Val) + S-adenosyl-L-methionine = N(6)-methyladenosine(37) in tRNA1(Val) + S-adenosyl-L-homocysteine + H(+)</text>
        <dbReference type="Rhea" id="RHEA:43160"/>
        <dbReference type="Rhea" id="RHEA-COMP:10369"/>
        <dbReference type="Rhea" id="RHEA-COMP:10370"/>
        <dbReference type="ChEBI" id="CHEBI:15378"/>
        <dbReference type="ChEBI" id="CHEBI:57856"/>
        <dbReference type="ChEBI" id="CHEBI:59789"/>
        <dbReference type="ChEBI" id="CHEBI:74411"/>
        <dbReference type="ChEBI" id="CHEBI:74449"/>
        <dbReference type="EC" id="2.1.1.223"/>
    </reaction>
</comment>
<dbReference type="HAMAP" id="MF_01872">
    <property type="entry name" value="tRNA_methyltr_YfiC"/>
    <property type="match status" value="1"/>
</dbReference>
<dbReference type="RefSeq" id="WP_252589635.1">
    <property type="nucleotide sequence ID" value="NZ_JAMWYS010000058.1"/>
</dbReference>